<evidence type="ECO:0000313" key="1">
    <source>
        <dbReference type="EMBL" id="KAG9475927.1"/>
    </source>
</evidence>
<dbReference type="EMBL" id="WNTK01000011">
    <property type="protein sequence ID" value="KAG9475927.1"/>
    <property type="molecule type" value="Genomic_DNA"/>
</dbReference>
<reference evidence="1" key="1">
    <citation type="thesis" date="2020" institute="ProQuest LLC" country="789 East Eisenhower Parkway, Ann Arbor, MI, USA">
        <title>Comparative Genomics and Chromosome Evolution.</title>
        <authorList>
            <person name="Mudd A.B."/>
        </authorList>
    </citation>
    <scope>NUCLEOTIDE SEQUENCE</scope>
    <source>
        <strain evidence="1">HN-11 Male</strain>
        <tissue evidence="1">Kidney and liver</tissue>
    </source>
</reference>
<organism evidence="1 2">
    <name type="scientific">Eleutherodactylus coqui</name>
    <name type="common">Puerto Rican coqui</name>
    <dbReference type="NCBI Taxonomy" id="57060"/>
    <lineage>
        <taxon>Eukaryota</taxon>
        <taxon>Metazoa</taxon>
        <taxon>Chordata</taxon>
        <taxon>Craniata</taxon>
        <taxon>Vertebrata</taxon>
        <taxon>Euteleostomi</taxon>
        <taxon>Amphibia</taxon>
        <taxon>Batrachia</taxon>
        <taxon>Anura</taxon>
        <taxon>Neobatrachia</taxon>
        <taxon>Hyloidea</taxon>
        <taxon>Eleutherodactylidae</taxon>
        <taxon>Eleutherodactylinae</taxon>
        <taxon>Eleutherodactylus</taxon>
        <taxon>Eleutherodactylus</taxon>
    </lineage>
</organism>
<accession>A0A8J6K1D5</accession>
<gene>
    <name evidence="1" type="ORF">GDO78_002805</name>
</gene>
<comment type="caution">
    <text evidence="1">The sequence shown here is derived from an EMBL/GenBank/DDBJ whole genome shotgun (WGS) entry which is preliminary data.</text>
</comment>
<dbReference type="AlphaFoldDB" id="A0A8J6K1D5"/>
<protein>
    <submittedName>
        <fullName evidence="1">Uncharacterized protein</fullName>
    </submittedName>
</protein>
<name>A0A8J6K1D5_ELECQ</name>
<proteinExistence type="predicted"/>
<keyword evidence="2" id="KW-1185">Reference proteome</keyword>
<evidence type="ECO:0000313" key="2">
    <source>
        <dbReference type="Proteomes" id="UP000770717"/>
    </source>
</evidence>
<dbReference type="Proteomes" id="UP000770717">
    <property type="component" value="Unassembled WGS sequence"/>
</dbReference>
<sequence length="81" mass="9117">MQSLNCTQIYIFSSYIHSIRILPENVFCIIVGALSDCATLGFLKSHMSNEWVGSEREHEPLAKLFCPPLTYTIHNTGISDI</sequence>